<dbReference type="PROSITE" id="PS50850">
    <property type="entry name" value="MFS"/>
    <property type="match status" value="1"/>
</dbReference>
<dbReference type="FunFam" id="1.20.1250.20:FF:000218">
    <property type="entry name" value="facilitated trehalose transporter Tret1"/>
    <property type="match status" value="1"/>
</dbReference>
<dbReference type="VEuPathDB" id="VectorBase:PPAPM1_005770"/>
<reference evidence="9" key="1">
    <citation type="submission" date="2022-08" db="UniProtKB">
        <authorList>
            <consortium name="EnsemblMetazoa"/>
        </authorList>
    </citation>
    <scope>IDENTIFICATION</scope>
    <source>
        <strain evidence="9">Israel</strain>
    </source>
</reference>
<evidence type="ECO:0000256" key="2">
    <source>
        <dbReference type="ARBA" id="ARBA00022448"/>
    </source>
</evidence>
<evidence type="ECO:0000259" key="8">
    <source>
        <dbReference type="PROSITE" id="PS50850"/>
    </source>
</evidence>
<dbReference type="InterPro" id="IPR020846">
    <property type="entry name" value="MFS_dom"/>
</dbReference>
<dbReference type="InterPro" id="IPR050549">
    <property type="entry name" value="MFS_Trehalose_Transporter"/>
</dbReference>
<dbReference type="VEuPathDB" id="VectorBase:PPAI000172"/>
<dbReference type="EMBL" id="AJVK01009213">
    <property type="status" value="NOT_ANNOTATED_CDS"/>
    <property type="molecule type" value="Genomic_DNA"/>
</dbReference>
<keyword evidence="2" id="KW-0813">Transport</keyword>
<keyword evidence="7" id="KW-0472">Membrane</keyword>
<proteinExistence type="predicted"/>
<evidence type="ECO:0000313" key="9">
    <source>
        <dbReference type="EnsemblMetazoa" id="PPAI000172-PA"/>
    </source>
</evidence>
<dbReference type="PROSITE" id="PS00217">
    <property type="entry name" value="SUGAR_TRANSPORT_2"/>
    <property type="match status" value="1"/>
</dbReference>
<feature type="domain" description="Major facilitator superfamily (MFS) profile" evidence="8">
    <location>
        <begin position="14"/>
        <end position="468"/>
    </location>
</feature>
<dbReference type="InterPro" id="IPR036259">
    <property type="entry name" value="MFS_trans_sf"/>
</dbReference>
<dbReference type="GO" id="GO:0005886">
    <property type="term" value="C:plasma membrane"/>
    <property type="evidence" value="ECO:0007669"/>
    <property type="project" value="UniProtKB-SubCell"/>
</dbReference>
<keyword evidence="4" id="KW-0762">Sugar transport</keyword>
<dbReference type="InterPro" id="IPR005828">
    <property type="entry name" value="MFS_sugar_transport-like"/>
</dbReference>
<dbReference type="VEuPathDB" id="VectorBase:PPAPM1_006708"/>
<dbReference type="SUPFAM" id="SSF103473">
    <property type="entry name" value="MFS general substrate transporter"/>
    <property type="match status" value="1"/>
</dbReference>
<dbReference type="Gene3D" id="1.20.1250.20">
    <property type="entry name" value="MFS general substrate transporter like domains"/>
    <property type="match status" value="1"/>
</dbReference>
<organism evidence="9 10">
    <name type="scientific">Phlebotomus papatasi</name>
    <name type="common">Sandfly</name>
    <dbReference type="NCBI Taxonomy" id="29031"/>
    <lineage>
        <taxon>Eukaryota</taxon>
        <taxon>Metazoa</taxon>
        <taxon>Ecdysozoa</taxon>
        <taxon>Arthropoda</taxon>
        <taxon>Hexapoda</taxon>
        <taxon>Insecta</taxon>
        <taxon>Pterygota</taxon>
        <taxon>Neoptera</taxon>
        <taxon>Endopterygota</taxon>
        <taxon>Diptera</taxon>
        <taxon>Nematocera</taxon>
        <taxon>Psychodoidea</taxon>
        <taxon>Psychodidae</taxon>
        <taxon>Phlebotomus</taxon>
        <taxon>Phlebotomus</taxon>
    </lineage>
</organism>
<evidence type="ECO:0000256" key="7">
    <source>
        <dbReference type="ARBA" id="ARBA00023136"/>
    </source>
</evidence>
<dbReference type="InterPro" id="IPR005829">
    <property type="entry name" value="Sugar_transporter_CS"/>
</dbReference>
<dbReference type="PANTHER" id="PTHR48021:SF33">
    <property type="entry name" value="AT22075P-RELATED"/>
    <property type="match status" value="1"/>
</dbReference>
<evidence type="ECO:0000313" key="10">
    <source>
        <dbReference type="Proteomes" id="UP000092462"/>
    </source>
</evidence>
<name>A0A1B0GM09_PHLPP</name>
<evidence type="ECO:0000256" key="1">
    <source>
        <dbReference type="ARBA" id="ARBA00004651"/>
    </source>
</evidence>
<dbReference type="EnsemblMetazoa" id="PPAI000172-RA">
    <property type="protein sequence ID" value="PPAI000172-PA"/>
    <property type="gene ID" value="PPAI000172"/>
</dbReference>
<evidence type="ECO:0000256" key="6">
    <source>
        <dbReference type="ARBA" id="ARBA00022989"/>
    </source>
</evidence>
<dbReference type="EMBL" id="AJVK01009214">
    <property type="status" value="NOT_ANNOTATED_CDS"/>
    <property type="molecule type" value="Genomic_DNA"/>
</dbReference>
<accession>A0A1B0GM09</accession>
<keyword evidence="5" id="KW-0812">Transmembrane</keyword>
<evidence type="ECO:0000256" key="4">
    <source>
        <dbReference type="ARBA" id="ARBA00022597"/>
    </source>
</evidence>
<dbReference type="Proteomes" id="UP000092462">
    <property type="component" value="Unassembled WGS sequence"/>
</dbReference>
<keyword evidence="3" id="KW-1003">Cell membrane</keyword>
<keyword evidence="10" id="KW-1185">Reference proteome</keyword>
<dbReference type="GO" id="GO:0022857">
    <property type="term" value="F:transmembrane transporter activity"/>
    <property type="evidence" value="ECO:0007669"/>
    <property type="project" value="InterPro"/>
</dbReference>
<dbReference type="PANTHER" id="PTHR48021">
    <property type="match status" value="1"/>
</dbReference>
<evidence type="ECO:0000256" key="3">
    <source>
        <dbReference type="ARBA" id="ARBA00022475"/>
    </source>
</evidence>
<keyword evidence="6" id="KW-1133">Transmembrane helix</keyword>
<comment type="subcellular location">
    <subcellularLocation>
        <location evidence="1">Cell membrane</location>
        <topology evidence="1">Multi-pass membrane protein</topology>
    </subcellularLocation>
</comment>
<dbReference type="Pfam" id="PF00083">
    <property type="entry name" value="Sugar_tr"/>
    <property type="match status" value="1"/>
</dbReference>
<dbReference type="AlphaFoldDB" id="A0A1B0GM09"/>
<sequence>MLLKIPYVTRGRYLQLLCSICMSLSTLVFGIFVSWPSQTLPKLLSKDSPLASGPITQWEASLVNSLVMGGGVAGSIVFGLLPNRCGRKWPIISAGVIMVVSWVLIATAENVNYLYVSRFFSGLAAGGIRIFISFYICEIAENRIRGALASISGISFSLGMLLGSIITDSLPLHIAPYVPLALLGVFFLLILFPDSPHCLILNDSRVVQAEEALKFFRQMTPLDEIAQEFEQIKKSRDATGNSVTFQDFCRFYLFIFKNTHSIRFLKSLILGSRGVLKGIVIILFIMSLLHFNGIQTLGTYSVIVLSQAGTSLNPNSVTSLFYTVQFVSYVSTAYILDRYGRRLTMIMALITNILCGLIFALYYYILNLEISIPQGCEWILILSFYGLAASGIILINVPTIISTELIPTKLRSMTGATFVTLQWLDGFAMTEFFLPATEAFGIHSCVLAFAFWNIIELSVVYFMLPETRGKSTHEINEILNKKKNKEPCLISELGASIALVPIIAVLGNVAISKAFGGSGIDATRELVALSLSNVLGSFVSSMPVTGSFSRSAVNHASGVRSPIGGVYTGALVLLALGLLTKSWSSLSSSASFGASEIVVFIAPLSTVVTSFGGPRSTRLTDDAANSFAGLAALYTRKPKSATTPANSPISTPTQRLRMKVMAPGRSSRRLQRHSGRITSYSIIKITAEMITALRAARGI</sequence>
<evidence type="ECO:0000256" key="5">
    <source>
        <dbReference type="ARBA" id="ARBA00022692"/>
    </source>
</evidence>
<protein>
    <recommendedName>
        <fullName evidence="8">Major facilitator superfamily (MFS) profile domain-containing protein</fullName>
    </recommendedName>
</protein>
<dbReference type="PROSITE" id="PS00216">
    <property type="entry name" value="SUGAR_TRANSPORT_1"/>
    <property type="match status" value="1"/>
</dbReference>